<proteinExistence type="predicted"/>
<keyword evidence="1" id="KW-0812">Transmembrane</keyword>
<feature type="transmembrane region" description="Helical" evidence="1">
    <location>
        <begin position="147"/>
        <end position="165"/>
    </location>
</feature>
<keyword evidence="3" id="KW-1185">Reference proteome</keyword>
<evidence type="ECO:0000256" key="1">
    <source>
        <dbReference type="SAM" id="Phobius"/>
    </source>
</evidence>
<sequence>MAILTDPDKLIAQGYITQDIAEVMRQQARGLMVSMAINVILCFGILCATGGLIFWLASPASVALVGGFLLGAGFLIRLKGYESTAMFGSSAILIGSGMIIGGAGLELVDKYPDIAAFIMGPAGAVVAAIAARALVKGGLTGPFVQGSILLMGVALHLSGLAFYLAEHDISGAAITAFYLYATGLIALSGWVTDVRFITALAILPFAQALETGTFYFHAMYAFYSPESTLSILQMSLLIIAMLWLASRLPERGARHARILSLMGFIVANLCALVGSLWGDRIGETLWGPQRGDLSWDEFKPLRDAFQESAVFITPELYSILWALALVAIIAWTAFSGRRGLFNTALTFAGIHAYTQLFETFGDEPLAYVIGGLAAIPLAWGLWRLDSWLSQRQTAG</sequence>
<feature type="transmembrane region" description="Helical" evidence="1">
    <location>
        <begin position="171"/>
        <end position="192"/>
    </location>
</feature>
<evidence type="ECO:0000313" key="3">
    <source>
        <dbReference type="Proteomes" id="UP000225972"/>
    </source>
</evidence>
<feature type="transmembrane region" description="Helical" evidence="1">
    <location>
        <begin position="316"/>
        <end position="334"/>
    </location>
</feature>
<feature type="transmembrane region" description="Helical" evidence="1">
    <location>
        <begin position="31"/>
        <end position="54"/>
    </location>
</feature>
<feature type="transmembrane region" description="Helical" evidence="1">
    <location>
        <begin position="114"/>
        <end position="135"/>
    </location>
</feature>
<feature type="transmembrane region" description="Helical" evidence="1">
    <location>
        <begin position="341"/>
        <end position="358"/>
    </location>
</feature>
<accession>A0A238JDL4</accession>
<name>A0A238JDL4_9RHOB</name>
<feature type="transmembrane region" description="Helical" evidence="1">
    <location>
        <begin position="85"/>
        <end position="108"/>
    </location>
</feature>
<dbReference type="EMBL" id="FXXP01000002">
    <property type="protein sequence ID" value="SMX28515.1"/>
    <property type="molecule type" value="Genomic_DNA"/>
</dbReference>
<protein>
    <recommendedName>
        <fullName evidence="4">DUF2157 domain-containing protein</fullName>
    </recommendedName>
</protein>
<feature type="transmembrane region" description="Helical" evidence="1">
    <location>
        <begin position="364"/>
        <end position="382"/>
    </location>
</feature>
<keyword evidence="1" id="KW-0472">Membrane</keyword>
<keyword evidence="1" id="KW-1133">Transmembrane helix</keyword>
<gene>
    <name evidence="2" type="ORF">TRP8649_02638</name>
</gene>
<evidence type="ECO:0000313" key="2">
    <source>
        <dbReference type="EMBL" id="SMX28515.1"/>
    </source>
</evidence>
<dbReference type="OrthoDB" id="7264924at2"/>
<evidence type="ECO:0008006" key="4">
    <source>
        <dbReference type="Google" id="ProtNLM"/>
    </source>
</evidence>
<dbReference type="AlphaFoldDB" id="A0A238JDL4"/>
<reference evidence="3" key="1">
    <citation type="submission" date="2017-05" db="EMBL/GenBank/DDBJ databases">
        <authorList>
            <person name="Rodrigo-Torres L."/>
            <person name="Arahal R. D."/>
            <person name="Lucena T."/>
        </authorList>
    </citation>
    <scope>NUCLEOTIDE SEQUENCE [LARGE SCALE GENOMIC DNA]</scope>
    <source>
        <strain evidence="3">CECT 8649</strain>
    </source>
</reference>
<dbReference type="RefSeq" id="WP_099245905.1">
    <property type="nucleotide sequence ID" value="NZ_FXXP01000002.1"/>
</dbReference>
<dbReference type="Proteomes" id="UP000225972">
    <property type="component" value="Unassembled WGS sequence"/>
</dbReference>
<feature type="transmembrane region" description="Helical" evidence="1">
    <location>
        <begin position="229"/>
        <end position="246"/>
    </location>
</feature>
<feature type="transmembrane region" description="Helical" evidence="1">
    <location>
        <begin position="199"/>
        <end position="223"/>
    </location>
</feature>
<feature type="transmembrane region" description="Helical" evidence="1">
    <location>
        <begin position="258"/>
        <end position="278"/>
    </location>
</feature>
<organism evidence="2 3">
    <name type="scientific">Pelagimonas phthalicica</name>
    <dbReference type="NCBI Taxonomy" id="1037362"/>
    <lineage>
        <taxon>Bacteria</taxon>
        <taxon>Pseudomonadati</taxon>
        <taxon>Pseudomonadota</taxon>
        <taxon>Alphaproteobacteria</taxon>
        <taxon>Rhodobacterales</taxon>
        <taxon>Roseobacteraceae</taxon>
        <taxon>Pelagimonas</taxon>
    </lineage>
</organism>
<feature type="transmembrane region" description="Helical" evidence="1">
    <location>
        <begin position="60"/>
        <end position="78"/>
    </location>
</feature>